<accession>A0AAE3WBU7</accession>
<gene>
    <name evidence="2" type="ORF">NO357_09195</name>
</gene>
<sequence>MKLETSQTFGNGTYVLSDKEIAAMITEVGATPSSLSPLAAVDLSVVARKTPDDFTELREALTTLCAPETTVDIRTWPDGGSWVSFYGPSASGAMAAYSRNDAGANMIVWPMTAGMLKSMISAPLADAPADPKTAPGFVLSFDELLALASLIDCQQETLWRALADRDPSPEIRVTAADLERCYDKGLRQSDDPRWMVSRLVQGLSLPLPAKLPQAEVSLARFADIRMVIEDTDGFAPLPSTGLVFQQLAEIEGFAAVTLRMGQGKPTQRRLYQTNRAQTWAISLAGDDDMPDKATLNVLSGDALSADLDALLSAGAAAPEAAPVTEAPPATSEAVLRCRACGAENLAGQNFCSSCGANLAAAEPAKATCGKCGATLAPGVKFCTRCGHRVERS</sequence>
<dbReference type="InterPro" id="IPR025874">
    <property type="entry name" value="DZR"/>
</dbReference>
<evidence type="ECO:0000313" key="2">
    <source>
        <dbReference type="EMBL" id="MDQ2090071.1"/>
    </source>
</evidence>
<comment type="caution">
    <text evidence="2">The sequence shown here is derived from an EMBL/GenBank/DDBJ whole genome shotgun (WGS) entry which is preliminary data.</text>
</comment>
<evidence type="ECO:0000259" key="1">
    <source>
        <dbReference type="Pfam" id="PF12773"/>
    </source>
</evidence>
<keyword evidence="3" id="KW-1185">Reference proteome</keyword>
<organism evidence="2 3">
    <name type="scientific">Marimonas arenosa</name>
    <dbReference type="NCBI Taxonomy" id="1795305"/>
    <lineage>
        <taxon>Bacteria</taxon>
        <taxon>Pseudomonadati</taxon>
        <taxon>Pseudomonadota</taxon>
        <taxon>Alphaproteobacteria</taxon>
        <taxon>Rhodobacterales</taxon>
        <taxon>Paracoccaceae</taxon>
        <taxon>Marimonas</taxon>
    </lineage>
</organism>
<reference evidence="2" key="1">
    <citation type="submission" date="2022-07" db="EMBL/GenBank/DDBJ databases">
        <authorList>
            <person name="Otstavnykh N."/>
            <person name="Isaeva M."/>
            <person name="Bystritskaya E."/>
        </authorList>
    </citation>
    <scope>NUCLEOTIDE SEQUENCE</scope>
    <source>
        <strain evidence="2">KCTC 52189</strain>
    </source>
</reference>
<proteinExistence type="predicted"/>
<dbReference type="EMBL" id="JANHAX010000002">
    <property type="protein sequence ID" value="MDQ2090071.1"/>
    <property type="molecule type" value="Genomic_DNA"/>
</dbReference>
<protein>
    <submittedName>
        <fullName evidence="2">Zinc ribbon domain-containing protein</fullName>
    </submittedName>
</protein>
<name>A0AAE3WBU7_9RHOB</name>
<dbReference type="RefSeq" id="WP_306735334.1">
    <property type="nucleotide sequence ID" value="NZ_JANHAX010000002.1"/>
</dbReference>
<dbReference type="Pfam" id="PF12773">
    <property type="entry name" value="DZR"/>
    <property type="match status" value="1"/>
</dbReference>
<feature type="domain" description="DZANK-type" evidence="1">
    <location>
        <begin position="337"/>
        <end position="386"/>
    </location>
</feature>
<evidence type="ECO:0000313" key="3">
    <source>
        <dbReference type="Proteomes" id="UP001226762"/>
    </source>
</evidence>
<dbReference type="AlphaFoldDB" id="A0AAE3WBU7"/>
<dbReference type="Proteomes" id="UP001226762">
    <property type="component" value="Unassembled WGS sequence"/>
</dbReference>
<reference evidence="2" key="2">
    <citation type="submission" date="2023-02" db="EMBL/GenBank/DDBJ databases">
        <title>'Rhodoalgimonas zhirmunskyi' gen. nov., isolated from a red alga.</title>
        <authorList>
            <person name="Nedashkovskaya O.I."/>
            <person name="Otstavnykh N.Y."/>
            <person name="Bystritskaya E.P."/>
            <person name="Balabanova L.A."/>
            <person name="Isaeva M.P."/>
        </authorList>
    </citation>
    <scope>NUCLEOTIDE SEQUENCE</scope>
    <source>
        <strain evidence="2">KCTC 52189</strain>
    </source>
</reference>